<evidence type="ECO:0000256" key="2">
    <source>
        <dbReference type="ARBA" id="ARBA00006840"/>
    </source>
</evidence>
<dbReference type="PIRSF" id="PIRSF002419">
    <property type="entry name" value="Tetraspanin"/>
    <property type="match status" value="1"/>
</dbReference>
<protein>
    <recommendedName>
        <fullName evidence="7">Tetraspanin</fullName>
    </recommendedName>
</protein>
<evidence type="ECO:0000313" key="8">
    <source>
        <dbReference type="EMBL" id="THD26539.1"/>
    </source>
</evidence>
<keyword evidence="6" id="KW-1015">Disulfide bond</keyword>
<keyword evidence="4 7" id="KW-1133">Transmembrane helix</keyword>
<accession>A0A4E0RCS1</accession>
<comment type="similarity">
    <text evidence="2 7">Belongs to the tetraspanin (TM4SF) family.</text>
</comment>
<dbReference type="GO" id="GO:0005886">
    <property type="term" value="C:plasma membrane"/>
    <property type="evidence" value="ECO:0007669"/>
    <property type="project" value="TreeGrafter"/>
</dbReference>
<feature type="transmembrane region" description="Helical" evidence="7">
    <location>
        <begin position="84"/>
        <end position="108"/>
    </location>
</feature>
<feature type="transmembrane region" description="Helical" evidence="7">
    <location>
        <begin position="56"/>
        <end position="77"/>
    </location>
</feature>
<comment type="subcellular location">
    <subcellularLocation>
        <location evidence="1 7">Membrane</location>
        <topology evidence="1 7">Multi-pass membrane protein</topology>
    </subcellularLocation>
</comment>
<reference evidence="8" key="1">
    <citation type="submission" date="2019-03" db="EMBL/GenBank/DDBJ databases">
        <title>Improved annotation for the trematode Fasciola hepatica.</title>
        <authorList>
            <person name="Choi Y.-J."/>
            <person name="Martin J."/>
            <person name="Mitreva M."/>
        </authorList>
    </citation>
    <scope>NUCLEOTIDE SEQUENCE [LARGE SCALE GENOMIC DNA]</scope>
</reference>
<name>A0A4E0RCS1_FASHE</name>
<dbReference type="Pfam" id="PF00335">
    <property type="entry name" value="Tetraspanin"/>
    <property type="match status" value="1"/>
</dbReference>
<evidence type="ECO:0000256" key="7">
    <source>
        <dbReference type="RuleBase" id="RU361218"/>
    </source>
</evidence>
<dbReference type="PANTHER" id="PTHR19282">
    <property type="entry name" value="TETRASPANIN"/>
    <property type="match status" value="1"/>
</dbReference>
<gene>
    <name evidence="8" type="ORF">D915_002394</name>
</gene>
<feature type="transmembrane region" description="Helical" evidence="7">
    <location>
        <begin position="15"/>
        <end position="36"/>
    </location>
</feature>
<feature type="disulfide bond" evidence="6">
    <location>
        <begin position="147"/>
        <end position="165"/>
    </location>
</feature>
<evidence type="ECO:0000256" key="6">
    <source>
        <dbReference type="PIRSR" id="PIRSR002419-1"/>
    </source>
</evidence>
<feature type="transmembrane region" description="Helical" evidence="7">
    <location>
        <begin position="189"/>
        <end position="213"/>
    </location>
</feature>
<evidence type="ECO:0000256" key="1">
    <source>
        <dbReference type="ARBA" id="ARBA00004141"/>
    </source>
</evidence>
<dbReference type="PANTHER" id="PTHR19282:SF544">
    <property type="entry name" value="TETRASPANIN"/>
    <property type="match status" value="1"/>
</dbReference>
<evidence type="ECO:0000256" key="5">
    <source>
        <dbReference type="ARBA" id="ARBA00023136"/>
    </source>
</evidence>
<dbReference type="AlphaFoldDB" id="A0A4E0RCS1"/>
<dbReference type="InterPro" id="IPR000301">
    <property type="entry name" value="Tetraspanin_animals"/>
</dbReference>
<dbReference type="Gene3D" id="1.10.1450.10">
    <property type="entry name" value="Tetraspanin"/>
    <property type="match status" value="1"/>
</dbReference>
<sequence>MAGLSLGMKCLKCSVFVFNIICLLCALLLIGVGAYVQVKFSAYGPELQKVWQAAPIAILVLGGIILLVSFLGCCGAIRENVCMLYMYGVLLALLLIGEIVVAILAIVYKDRIDEKVKQVLSQYVQDYDDVDEIARSIDVIQQNFQCCGANGPEDYRRTAGVPESCKSSLMVPYTRGCTEAFGQFLKSNLVIVACVAFGVCFIQLLSTIIAFCLGKHISDYEGV</sequence>
<comment type="caution">
    <text evidence="8">The sequence shown here is derived from an EMBL/GenBank/DDBJ whole genome shotgun (WGS) entry which is preliminary data.</text>
</comment>
<dbReference type="SUPFAM" id="SSF48652">
    <property type="entry name" value="Tetraspanin"/>
    <property type="match status" value="1"/>
</dbReference>
<dbReference type="PRINTS" id="PR00259">
    <property type="entry name" value="TMFOUR"/>
</dbReference>
<dbReference type="InterPro" id="IPR018499">
    <property type="entry name" value="Tetraspanin/Peripherin"/>
</dbReference>
<dbReference type="CDD" id="cd03127">
    <property type="entry name" value="tetraspanin_LEL"/>
    <property type="match status" value="1"/>
</dbReference>
<keyword evidence="9" id="KW-1185">Reference proteome</keyword>
<dbReference type="Proteomes" id="UP000230066">
    <property type="component" value="Unassembled WGS sequence"/>
</dbReference>
<evidence type="ECO:0000313" key="9">
    <source>
        <dbReference type="Proteomes" id="UP000230066"/>
    </source>
</evidence>
<dbReference type="PROSITE" id="PS00421">
    <property type="entry name" value="TM4_1"/>
    <property type="match status" value="1"/>
</dbReference>
<proteinExistence type="inferred from homology"/>
<dbReference type="InterPro" id="IPR008952">
    <property type="entry name" value="Tetraspanin_EC2_sf"/>
</dbReference>
<evidence type="ECO:0000256" key="3">
    <source>
        <dbReference type="ARBA" id="ARBA00022692"/>
    </source>
</evidence>
<keyword evidence="5 7" id="KW-0472">Membrane</keyword>
<dbReference type="EMBL" id="JXXN02000708">
    <property type="protein sequence ID" value="THD26539.1"/>
    <property type="molecule type" value="Genomic_DNA"/>
</dbReference>
<keyword evidence="3 7" id="KW-0812">Transmembrane</keyword>
<organism evidence="8 9">
    <name type="scientific">Fasciola hepatica</name>
    <name type="common">Liver fluke</name>
    <dbReference type="NCBI Taxonomy" id="6192"/>
    <lineage>
        <taxon>Eukaryota</taxon>
        <taxon>Metazoa</taxon>
        <taxon>Spiralia</taxon>
        <taxon>Lophotrochozoa</taxon>
        <taxon>Platyhelminthes</taxon>
        <taxon>Trematoda</taxon>
        <taxon>Digenea</taxon>
        <taxon>Plagiorchiida</taxon>
        <taxon>Echinostomata</taxon>
        <taxon>Echinostomatoidea</taxon>
        <taxon>Fasciolidae</taxon>
        <taxon>Fasciola</taxon>
    </lineage>
</organism>
<feature type="disulfide bond" evidence="6">
    <location>
        <begin position="146"/>
        <end position="177"/>
    </location>
</feature>
<evidence type="ECO:0000256" key="4">
    <source>
        <dbReference type="ARBA" id="ARBA00022989"/>
    </source>
</evidence>
<dbReference type="InterPro" id="IPR018503">
    <property type="entry name" value="Tetraspanin_CS"/>
</dbReference>